<organism evidence="8">
    <name type="scientific">Candidatus Enterococcus clewellii</name>
    <dbReference type="NCBI Taxonomy" id="1834193"/>
    <lineage>
        <taxon>Bacteria</taxon>
        <taxon>Bacillati</taxon>
        <taxon>Bacillota</taxon>
        <taxon>Bacilli</taxon>
        <taxon>Lactobacillales</taxon>
        <taxon>Enterococcaceae</taxon>
        <taxon>Enterococcus</taxon>
    </lineage>
</organism>
<dbReference type="AlphaFoldDB" id="A0A242K743"/>
<dbReference type="PANTHER" id="PTHR48090">
    <property type="entry name" value="UNDECAPRENYL-PHOSPHATE 4-DEOXY-4-FORMAMIDO-L-ARABINOSE TRANSFERASE-RELATED"/>
    <property type="match status" value="1"/>
</dbReference>
<evidence type="ECO:0000313" key="10">
    <source>
        <dbReference type="Proteomes" id="UP000195141"/>
    </source>
</evidence>
<evidence type="ECO:0000256" key="2">
    <source>
        <dbReference type="ARBA" id="ARBA00022692"/>
    </source>
</evidence>
<dbReference type="InterPro" id="IPR050256">
    <property type="entry name" value="Glycosyltransferase_2"/>
</dbReference>
<keyword evidence="4 5" id="KW-0472">Membrane</keyword>
<evidence type="ECO:0000256" key="5">
    <source>
        <dbReference type="SAM" id="Phobius"/>
    </source>
</evidence>
<comment type="subcellular location">
    <subcellularLocation>
        <location evidence="1">Membrane</location>
        <topology evidence="1">Multi-pass membrane protein</topology>
    </subcellularLocation>
</comment>
<name>A0A242K743_9ENTE</name>
<evidence type="ECO:0000256" key="3">
    <source>
        <dbReference type="ARBA" id="ARBA00022989"/>
    </source>
</evidence>
<dbReference type="EMBL" id="CP147247">
    <property type="protein sequence ID" value="WYJ92447.1"/>
    <property type="molecule type" value="Genomic_DNA"/>
</dbReference>
<keyword evidence="2 5" id="KW-0812">Transmembrane</keyword>
<evidence type="ECO:0000256" key="4">
    <source>
        <dbReference type="ARBA" id="ARBA00023136"/>
    </source>
</evidence>
<reference evidence="9" key="2">
    <citation type="submission" date="2017-05" db="EMBL/GenBank/DDBJ databases">
        <authorList>
            <consortium name="The Broad Institute Genomics Platform"/>
            <consortium name="The Broad Institute Genomic Center for Infectious Diseases"/>
            <person name="Earl A."/>
            <person name="Manson A."/>
            <person name="Schwartman J."/>
            <person name="Gilmore M."/>
            <person name="Abouelleil A."/>
            <person name="Cao P."/>
            <person name="Chapman S."/>
            <person name="Cusick C."/>
            <person name="Shea T."/>
            <person name="Young S."/>
            <person name="Neafsey D."/>
            <person name="Nusbaum C."/>
            <person name="Birren B."/>
        </authorList>
    </citation>
    <scope>NUCLEOTIDE SEQUENCE</scope>
    <source>
        <strain evidence="9">9E7_DIV0242</strain>
    </source>
</reference>
<proteinExistence type="predicted"/>
<accession>A0A242K743</accession>
<feature type="transmembrane region" description="Helical" evidence="5">
    <location>
        <begin position="253"/>
        <end position="272"/>
    </location>
</feature>
<dbReference type="InterPro" id="IPR029044">
    <property type="entry name" value="Nucleotide-diphossugar_trans"/>
</dbReference>
<protein>
    <recommendedName>
        <fullName evidence="11">Glycosyltransferase 2-like domain-containing protein</fullName>
    </recommendedName>
</protein>
<dbReference type="Proteomes" id="UP000195141">
    <property type="component" value="Chromosome"/>
</dbReference>
<sequence length="347" mass="39363">MLLIPSYEPQTKVISFVRKLSEQTRKNILIVDDGSGSDYQSTFKKLATSPSVSILSYSKNKGKGVALKTGFQKIVTDYPEVTAVVTADSDGQHSITDIERMIRAVEQADARTLVLGTRSFKRAETPGKSYWGNRISSIFFYFVTGTKCGDTQTGLRAIRRELLPELLGVEGERFEYEMNVLLKSRELAIRLEQLPIETIYEENNAHSHFRAIQDSYRIYKLLFRYLSSALLSLSVDFLVFLFLLSWLGESNEMTALATIIARLLSGIVNYTLARSWVFENKDWVYTTLWKYSLLFLVQMGLSSLGVLLLLSILPSALLSKLIVDSILFVLSFIVQNRVIFQKDKVSR</sequence>
<dbReference type="GO" id="GO:0016020">
    <property type="term" value="C:membrane"/>
    <property type="evidence" value="ECO:0007669"/>
    <property type="project" value="UniProtKB-SubCell"/>
</dbReference>
<dbReference type="InterPro" id="IPR007267">
    <property type="entry name" value="GtrA_DPMS_TM"/>
</dbReference>
<keyword evidence="10" id="KW-1185">Reference proteome</keyword>
<dbReference type="CDD" id="cd04179">
    <property type="entry name" value="DPM_DPG-synthase_like"/>
    <property type="match status" value="1"/>
</dbReference>
<dbReference type="InterPro" id="IPR001173">
    <property type="entry name" value="Glyco_trans_2-like"/>
</dbReference>
<reference evidence="8" key="1">
    <citation type="submission" date="2017-05" db="EMBL/GenBank/DDBJ databases">
        <title>The Genome Sequence of Enterococcus sp. 9E7_DIV0242.</title>
        <authorList>
            <consortium name="The Broad Institute Genomics Platform"/>
            <consortium name="The Broad Institute Genomic Center for Infectious Diseases"/>
            <person name="Earl A."/>
            <person name="Manson A."/>
            <person name="Schwartman J."/>
            <person name="Gilmore M."/>
            <person name="Abouelleil A."/>
            <person name="Cao P."/>
            <person name="Chapman S."/>
            <person name="Cusick C."/>
            <person name="Shea T."/>
            <person name="Young S."/>
            <person name="Neafsey D."/>
            <person name="Nusbaum C."/>
            <person name="Birren B."/>
        </authorList>
    </citation>
    <scope>NUCLEOTIDE SEQUENCE [LARGE SCALE GENOMIC DNA]</scope>
    <source>
        <strain evidence="8">9E7_DIV0242</strain>
    </source>
</reference>
<evidence type="ECO:0000259" key="7">
    <source>
        <dbReference type="Pfam" id="PF04138"/>
    </source>
</evidence>
<dbReference type="Gene3D" id="3.90.550.10">
    <property type="entry name" value="Spore Coat Polysaccharide Biosynthesis Protein SpsA, Chain A"/>
    <property type="match status" value="1"/>
</dbReference>
<dbReference type="EMBL" id="NGMM01000003">
    <property type="protein sequence ID" value="OTP16130.1"/>
    <property type="molecule type" value="Genomic_DNA"/>
</dbReference>
<feature type="domain" description="Glycosyltransferase 2-like" evidence="6">
    <location>
        <begin position="3"/>
        <end position="166"/>
    </location>
</feature>
<evidence type="ECO:0008006" key="11">
    <source>
        <dbReference type="Google" id="ProtNLM"/>
    </source>
</evidence>
<evidence type="ECO:0000256" key="1">
    <source>
        <dbReference type="ARBA" id="ARBA00004141"/>
    </source>
</evidence>
<dbReference type="GO" id="GO:0000271">
    <property type="term" value="P:polysaccharide biosynthetic process"/>
    <property type="evidence" value="ECO:0007669"/>
    <property type="project" value="InterPro"/>
</dbReference>
<dbReference type="Pfam" id="PF00535">
    <property type="entry name" value="Glycos_transf_2"/>
    <property type="match status" value="1"/>
</dbReference>
<evidence type="ECO:0000313" key="9">
    <source>
        <dbReference type="EMBL" id="WYJ92447.1"/>
    </source>
</evidence>
<feature type="transmembrane region" description="Helical" evidence="5">
    <location>
        <begin position="225"/>
        <end position="247"/>
    </location>
</feature>
<dbReference type="PANTHER" id="PTHR48090:SF7">
    <property type="entry name" value="RFBJ PROTEIN"/>
    <property type="match status" value="1"/>
</dbReference>
<reference evidence="9" key="3">
    <citation type="submission" date="2024-03" db="EMBL/GenBank/DDBJ databases">
        <title>The Genome Sequence of Enterococcus sp. DIV0242b.</title>
        <authorList>
            <consortium name="The Broad Institute Genomics Platform"/>
            <consortium name="The Broad Institute Microbial Omics Core"/>
            <consortium name="The Broad Institute Genomic Center for Infectious Diseases"/>
            <person name="Earl A."/>
            <person name="Manson A."/>
            <person name="Gilmore M."/>
            <person name="Schwartman J."/>
            <person name="Shea T."/>
            <person name="Abouelleil A."/>
            <person name="Cao P."/>
            <person name="Chapman S."/>
            <person name="Cusick C."/>
            <person name="Young S."/>
            <person name="Neafsey D."/>
            <person name="Nusbaum C."/>
            <person name="Birren B."/>
        </authorList>
    </citation>
    <scope>NUCLEOTIDE SEQUENCE</scope>
    <source>
        <strain evidence="9">9E7_DIV0242</strain>
    </source>
</reference>
<evidence type="ECO:0000313" key="8">
    <source>
        <dbReference type="EMBL" id="OTP16130.1"/>
    </source>
</evidence>
<dbReference type="Pfam" id="PF04138">
    <property type="entry name" value="GtrA_DPMS_TM"/>
    <property type="match status" value="1"/>
</dbReference>
<keyword evidence="3 5" id="KW-1133">Transmembrane helix</keyword>
<gene>
    <name evidence="8" type="ORF">A5888_002344</name>
    <name evidence="9" type="ORF">A5888_004220</name>
</gene>
<feature type="transmembrane region" description="Helical" evidence="5">
    <location>
        <begin position="293"/>
        <end position="315"/>
    </location>
</feature>
<feature type="domain" description="GtrA/DPMS transmembrane" evidence="7">
    <location>
        <begin position="224"/>
        <end position="340"/>
    </location>
</feature>
<feature type="transmembrane region" description="Helical" evidence="5">
    <location>
        <begin position="321"/>
        <end position="340"/>
    </location>
</feature>
<dbReference type="SUPFAM" id="SSF53448">
    <property type="entry name" value="Nucleotide-diphospho-sugar transferases"/>
    <property type="match status" value="1"/>
</dbReference>
<evidence type="ECO:0000259" key="6">
    <source>
        <dbReference type="Pfam" id="PF00535"/>
    </source>
</evidence>